<dbReference type="GO" id="GO:0015074">
    <property type="term" value="P:DNA integration"/>
    <property type="evidence" value="ECO:0007669"/>
    <property type="project" value="InterPro"/>
</dbReference>
<gene>
    <name evidence="3" type="ORF">IAQ69_14580</name>
</gene>
<feature type="region of interest" description="Disordered" evidence="1">
    <location>
        <begin position="672"/>
        <end position="698"/>
    </location>
</feature>
<proteinExistence type="predicted"/>
<dbReference type="Pfam" id="PF09299">
    <property type="entry name" value="Mu-transpos_C"/>
    <property type="match status" value="1"/>
</dbReference>
<evidence type="ECO:0000256" key="1">
    <source>
        <dbReference type="SAM" id="MobiDB-lite"/>
    </source>
</evidence>
<name>A0A7T7WI25_9GAMM</name>
<dbReference type="RefSeq" id="WP_200229302.1">
    <property type="nucleotide sequence ID" value="NZ_CP060811.1"/>
</dbReference>
<dbReference type="InterPro" id="IPR015378">
    <property type="entry name" value="Transposase-like_Mu_C"/>
</dbReference>
<evidence type="ECO:0000313" key="4">
    <source>
        <dbReference type="Proteomes" id="UP000596079"/>
    </source>
</evidence>
<accession>A0A7T7WI25</accession>
<dbReference type="Gene3D" id="3.30.420.10">
    <property type="entry name" value="Ribonuclease H-like superfamily/Ribonuclease H"/>
    <property type="match status" value="1"/>
</dbReference>
<reference evidence="3 4" key="1">
    <citation type="submission" date="2020-08" db="EMBL/GenBank/DDBJ databases">
        <title>Emergence of ISAba1-mediated novel tet(X) in Acinetobacter variabilis from a chicken farm.</title>
        <authorList>
            <person name="Peng K."/>
            <person name="Li R."/>
        </authorList>
    </citation>
    <scope>NUCLEOTIDE SEQUENCE [LARGE SCALE GENOMIC DNA]</scope>
    <source>
        <strain evidence="3 4">XM9F202-2</strain>
    </source>
</reference>
<protein>
    <submittedName>
        <fullName evidence="3">DDE-type integrase/transposase/recombinase</fullName>
    </submittedName>
</protein>
<dbReference type="InterPro" id="IPR012337">
    <property type="entry name" value="RNaseH-like_sf"/>
</dbReference>
<dbReference type="SUPFAM" id="SSF53098">
    <property type="entry name" value="Ribonuclease H-like"/>
    <property type="match status" value="1"/>
</dbReference>
<evidence type="ECO:0000259" key="2">
    <source>
        <dbReference type="PROSITE" id="PS50994"/>
    </source>
</evidence>
<dbReference type="PROSITE" id="PS50994">
    <property type="entry name" value="INTEGRASE"/>
    <property type="match status" value="1"/>
</dbReference>
<feature type="domain" description="Integrase catalytic" evidence="2">
    <location>
        <begin position="260"/>
        <end position="471"/>
    </location>
</feature>
<evidence type="ECO:0000313" key="3">
    <source>
        <dbReference type="EMBL" id="QQN88024.1"/>
    </source>
</evidence>
<dbReference type="AlphaFoldDB" id="A0A7T7WI25"/>
<dbReference type="InterPro" id="IPR001584">
    <property type="entry name" value="Integrase_cat-core"/>
</dbReference>
<sequence>MFQVNHVYKLDHRFRILKIYPQHLVWIDIESDKALPELFPISELEQRIELGQAELTDDPFSDLSLFTVTEGSIYQTKRDQNFAIIKPVIEHERFYERKERAYLINQLVQEKVATKQTIYRLLRHYWQRGMTPNALIPHYYNSGGKGIKKRVTENKLGRPRVISEGTGALIDTTVENLFKKVINQYLLNDKKFSVKYAYRKFLILYQERYPDIPESEYPSFWQFKYFYERDFNRTIRLKKRSHQIEYLKDTRPLVSTTNSQVLGPGARYQIDATIADIYLISDSDRACIIGRPTVYFMIDEFSRMVTGMYVGLENPSYVTSMQVLRIAMCDKVEYCKNFGREIRSEDWPCIGLPEAILADRGELLGHQIEHLEKSFAIRIENAPAYRGDLKGIIERYFRTIQAEFKPYAPGVVQPIKEKKRGGTDYRLDATLTVHEFTKIILNSVLMHNQTHEIRSYDRDIDMPTDLPNIPLQLWNWGIQNRTGKLRTASERAIYIALLPRTEGTLSHLGIKVFGLYYICKEILENGWMHRSTSTRRPKKITVAYDPANAEKVYLFFSPSTSDCWEAHLAQRSREFIGCSFWEVWKVQKEQKSIQANYHMSLQLARAELERSNEEIIQKAIASTRASTHSNAQRLSKIKENRLKARDKEREMLKNSLSESEFSEDLPSNILPFSKNAAQTDEHDSYDRPAFFDQLFDDD</sequence>
<dbReference type="InterPro" id="IPR036397">
    <property type="entry name" value="RNaseH_sf"/>
</dbReference>
<dbReference type="GO" id="GO:0003676">
    <property type="term" value="F:nucleic acid binding"/>
    <property type="evidence" value="ECO:0007669"/>
    <property type="project" value="InterPro"/>
</dbReference>
<organism evidence="3 4">
    <name type="scientific">Acinetobacter variabilis</name>
    <dbReference type="NCBI Taxonomy" id="70346"/>
    <lineage>
        <taxon>Bacteria</taxon>
        <taxon>Pseudomonadati</taxon>
        <taxon>Pseudomonadota</taxon>
        <taxon>Gammaproteobacteria</taxon>
        <taxon>Moraxellales</taxon>
        <taxon>Moraxellaceae</taxon>
        <taxon>Acinetobacter</taxon>
    </lineage>
</organism>
<dbReference type="EMBL" id="CP060811">
    <property type="protein sequence ID" value="QQN88024.1"/>
    <property type="molecule type" value="Genomic_DNA"/>
</dbReference>
<dbReference type="Proteomes" id="UP000596079">
    <property type="component" value="Chromosome"/>
</dbReference>